<evidence type="ECO:0000313" key="2">
    <source>
        <dbReference type="Proteomes" id="UP001519460"/>
    </source>
</evidence>
<dbReference type="Proteomes" id="UP001519460">
    <property type="component" value="Unassembled WGS sequence"/>
</dbReference>
<dbReference type="EMBL" id="JACVVK020000014">
    <property type="protein sequence ID" value="KAK7504686.1"/>
    <property type="molecule type" value="Genomic_DNA"/>
</dbReference>
<gene>
    <name evidence="1" type="ORF">BaRGS_00004172</name>
</gene>
<proteinExistence type="predicted"/>
<keyword evidence="2" id="KW-1185">Reference proteome</keyword>
<dbReference type="AlphaFoldDB" id="A0ABD0LYX4"/>
<sequence length="88" mass="9848">MNTDTQPHAGQYNYEVHLSAGPHKNASHLSKRHAATDLKTIMNYTALHNSTPSFLSVPESADGVDDHAKRHEIIHQCRQSSQDNMRVT</sequence>
<evidence type="ECO:0000313" key="1">
    <source>
        <dbReference type="EMBL" id="KAK7504686.1"/>
    </source>
</evidence>
<organism evidence="1 2">
    <name type="scientific">Batillaria attramentaria</name>
    <dbReference type="NCBI Taxonomy" id="370345"/>
    <lineage>
        <taxon>Eukaryota</taxon>
        <taxon>Metazoa</taxon>
        <taxon>Spiralia</taxon>
        <taxon>Lophotrochozoa</taxon>
        <taxon>Mollusca</taxon>
        <taxon>Gastropoda</taxon>
        <taxon>Caenogastropoda</taxon>
        <taxon>Sorbeoconcha</taxon>
        <taxon>Cerithioidea</taxon>
        <taxon>Batillariidae</taxon>
        <taxon>Batillaria</taxon>
    </lineage>
</organism>
<name>A0ABD0LYX4_9CAEN</name>
<protein>
    <submittedName>
        <fullName evidence="1">Uncharacterized protein</fullName>
    </submittedName>
</protein>
<comment type="caution">
    <text evidence="1">The sequence shown here is derived from an EMBL/GenBank/DDBJ whole genome shotgun (WGS) entry which is preliminary data.</text>
</comment>
<accession>A0ABD0LYX4</accession>
<reference evidence="1 2" key="1">
    <citation type="journal article" date="2023" name="Sci. Data">
        <title>Genome assembly of the Korean intertidal mud-creeper Batillaria attramentaria.</title>
        <authorList>
            <person name="Patra A.K."/>
            <person name="Ho P.T."/>
            <person name="Jun S."/>
            <person name="Lee S.J."/>
            <person name="Kim Y."/>
            <person name="Won Y.J."/>
        </authorList>
    </citation>
    <scope>NUCLEOTIDE SEQUENCE [LARGE SCALE GENOMIC DNA]</scope>
    <source>
        <strain evidence="1">Wonlab-2016</strain>
    </source>
</reference>